<dbReference type="SUPFAM" id="SSF47384">
    <property type="entry name" value="Homodimeric domain of signal transducing histidine kinase"/>
    <property type="match status" value="1"/>
</dbReference>
<dbReference type="SUPFAM" id="SSF55874">
    <property type="entry name" value="ATPase domain of HSP90 chaperone/DNA topoisomerase II/histidine kinase"/>
    <property type="match status" value="1"/>
</dbReference>
<dbReference type="InterPro" id="IPR050351">
    <property type="entry name" value="BphY/WalK/GraS-like"/>
</dbReference>
<dbReference type="InterPro" id="IPR036890">
    <property type="entry name" value="HATPase_C_sf"/>
</dbReference>
<dbReference type="GO" id="GO:0000155">
    <property type="term" value="F:phosphorelay sensor kinase activity"/>
    <property type="evidence" value="ECO:0007669"/>
    <property type="project" value="InterPro"/>
</dbReference>
<dbReference type="InterPro" id="IPR036097">
    <property type="entry name" value="HisK_dim/P_sf"/>
</dbReference>
<protein>
    <recommendedName>
        <fullName evidence="2">histidine kinase</fullName>
        <ecNumber evidence="2">2.7.13.3</ecNumber>
    </recommendedName>
</protein>
<evidence type="ECO:0000256" key="1">
    <source>
        <dbReference type="ARBA" id="ARBA00000085"/>
    </source>
</evidence>
<dbReference type="CDD" id="cd00075">
    <property type="entry name" value="HATPase"/>
    <property type="match status" value="1"/>
</dbReference>
<keyword evidence="5 9" id="KW-0418">Kinase</keyword>
<dbReference type="InterPro" id="IPR005467">
    <property type="entry name" value="His_kinase_dom"/>
</dbReference>
<evidence type="ECO:0000256" key="4">
    <source>
        <dbReference type="ARBA" id="ARBA00022679"/>
    </source>
</evidence>
<dbReference type="Pfam" id="PF02518">
    <property type="entry name" value="HATPase_c"/>
    <property type="match status" value="1"/>
</dbReference>
<dbReference type="InterPro" id="IPR004358">
    <property type="entry name" value="Sig_transdc_His_kin-like_C"/>
</dbReference>
<dbReference type="Gene3D" id="1.10.287.130">
    <property type="match status" value="1"/>
</dbReference>
<reference evidence="9" key="1">
    <citation type="submission" date="2020-04" db="EMBL/GenBank/DDBJ databases">
        <authorList>
            <person name="Zhang T."/>
        </authorList>
    </citation>
    <scope>NUCLEOTIDE SEQUENCE</scope>
    <source>
        <strain evidence="9">HKST-UBA80</strain>
    </source>
</reference>
<keyword evidence="7" id="KW-1133">Transmembrane helix</keyword>
<dbReference type="CDD" id="cd00082">
    <property type="entry name" value="HisKA"/>
    <property type="match status" value="1"/>
</dbReference>
<dbReference type="FunFam" id="3.30.565.10:FF:000006">
    <property type="entry name" value="Sensor histidine kinase WalK"/>
    <property type="match status" value="1"/>
</dbReference>
<dbReference type="PANTHER" id="PTHR45453:SF1">
    <property type="entry name" value="PHOSPHATE REGULON SENSOR PROTEIN PHOR"/>
    <property type="match status" value="1"/>
</dbReference>
<evidence type="ECO:0000313" key="9">
    <source>
        <dbReference type="EMBL" id="MCA9302104.1"/>
    </source>
</evidence>
<gene>
    <name evidence="9" type="ORF">KDA10_01900</name>
</gene>
<dbReference type="SMART" id="SM00388">
    <property type="entry name" value="HisKA"/>
    <property type="match status" value="1"/>
</dbReference>
<evidence type="ECO:0000256" key="5">
    <source>
        <dbReference type="ARBA" id="ARBA00022777"/>
    </source>
</evidence>
<dbReference type="PANTHER" id="PTHR45453">
    <property type="entry name" value="PHOSPHATE REGULON SENSOR PROTEIN PHOR"/>
    <property type="match status" value="1"/>
</dbReference>
<keyword evidence="6" id="KW-0902">Two-component regulatory system</keyword>
<sequence>MILRKTKFKVTFWYVITVALTLLIFSGIFYFLTLSISERAIDRHQRRIDMAFELNSDPGPGKGPGAQRSNAQLALDQAKQEGLKQLQKSLFIEIVALDIVIILITAFFGYYIAGKSLSPVEVMIEKQKDFVSNAAHELKTPLTAMKAELEVAMRDKRLTRAEISEVFSSTIEEINRLAALIGAFLNQSKYEKLNAATYKLTSLNSIVENVVAKNFILANSKRISVEMDLQDIDVKCDRASIYELVSVLLDNAIKYAFEDTKITITLSKVQKNAVFKIHNFGDHIETSEIDKIFERFYQSEKSRNKNINEGYGVGLSIAAAIVKNHKGEIFVSSSREEGTTFTFKIPL</sequence>
<comment type="catalytic activity">
    <reaction evidence="1">
        <text>ATP + protein L-histidine = ADP + protein N-phospho-L-histidine.</text>
        <dbReference type="EC" id="2.7.13.3"/>
    </reaction>
</comment>
<evidence type="ECO:0000256" key="6">
    <source>
        <dbReference type="ARBA" id="ARBA00023012"/>
    </source>
</evidence>
<dbReference type="GO" id="GO:0005886">
    <property type="term" value="C:plasma membrane"/>
    <property type="evidence" value="ECO:0007669"/>
    <property type="project" value="TreeGrafter"/>
</dbReference>
<proteinExistence type="predicted"/>
<dbReference type="Gene3D" id="3.30.565.10">
    <property type="entry name" value="Histidine kinase-like ATPase, C-terminal domain"/>
    <property type="match status" value="1"/>
</dbReference>
<evidence type="ECO:0000313" key="10">
    <source>
        <dbReference type="Proteomes" id="UP000714817"/>
    </source>
</evidence>
<dbReference type="SMART" id="SM00387">
    <property type="entry name" value="HATPase_c"/>
    <property type="match status" value="1"/>
</dbReference>
<evidence type="ECO:0000256" key="3">
    <source>
        <dbReference type="ARBA" id="ARBA00022553"/>
    </source>
</evidence>
<dbReference type="Pfam" id="PF00512">
    <property type="entry name" value="HisKA"/>
    <property type="match status" value="1"/>
</dbReference>
<name>A0A955IW35_UNCKA</name>
<dbReference type="Proteomes" id="UP000714817">
    <property type="component" value="Unassembled WGS sequence"/>
</dbReference>
<reference evidence="9" key="2">
    <citation type="journal article" date="2021" name="Microbiome">
        <title>Successional dynamics and alternative stable states in a saline activated sludge microbial community over 9 years.</title>
        <authorList>
            <person name="Wang Y."/>
            <person name="Ye J."/>
            <person name="Ju F."/>
            <person name="Liu L."/>
            <person name="Boyd J.A."/>
            <person name="Deng Y."/>
            <person name="Parks D.H."/>
            <person name="Jiang X."/>
            <person name="Yin X."/>
            <person name="Woodcroft B.J."/>
            <person name="Tyson G.W."/>
            <person name="Hugenholtz P."/>
            <person name="Polz M.F."/>
            <person name="Zhang T."/>
        </authorList>
    </citation>
    <scope>NUCLEOTIDE SEQUENCE</scope>
    <source>
        <strain evidence="9">HKST-UBA80</strain>
    </source>
</reference>
<dbReference type="EC" id="2.7.13.3" evidence="2"/>
<feature type="transmembrane region" description="Helical" evidence="7">
    <location>
        <begin position="12"/>
        <end position="37"/>
    </location>
</feature>
<feature type="transmembrane region" description="Helical" evidence="7">
    <location>
        <begin position="90"/>
        <end position="113"/>
    </location>
</feature>
<dbReference type="InterPro" id="IPR003661">
    <property type="entry name" value="HisK_dim/P_dom"/>
</dbReference>
<evidence type="ECO:0000259" key="8">
    <source>
        <dbReference type="PROSITE" id="PS50109"/>
    </source>
</evidence>
<evidence type="ECO:0000256" key="2">
    <source>
        <dbReference type="ARBA" id="ARBA00012438"/>
    </source>
</evidence>
<dbReference type="EMBL" id="JAGQNY010000006">
    <property type="protein sequence ID" value="MCA9302104.1"/>
    <property type="molecule type" value="Genomic_DNA"/>
</dbReference>
<comment type="caution">
    <text evidence="9">The sequence shown here is derived from an EMBL/GenBank/DDBJ whole genome shotgun (WGS) entry which is preliminary data.</text>
</comment>
<dbReference type="PROSITE" id="PS50109">
    <property type="entry name" value="HIS_KIN"/>
    <property type="match status" value="1"/>
</dbReference>
<organism evidence="9 10">
    <name type="scientific">candidate division WWE3 bacterium</name>
    <dbReference type="NCBI Taxonomy" id="2053526"/>
    <lineage>
        <taxon>Bacteria</taxon>
        <taxon>Katanobacteria</taxon>
    </lineage>
</organism>
<keyword evidence="3" id="KW-0597">Phosphoprotein</keyword>
<dbReference type="GO" id="GO:0004721">
    <property type="term" value="F:phosphoprotein phosphatase activity"/>
    <property type="evidence" value="ECO:0007669"/>
    <property type="project" value="TreeGrafter"/>
</dbReference>
<dbReference type="InterPro" id="IPR003594">
    <property type="entry name" value="HATPase_dom"/>
</dbReference>
<keyword evidence="7" id="KW-0812">Transmembrane</keyword>
<dbReference type="PRINTS" id="PR00344">
    <property type="entry name" value="BCTRLSENSOR"/>
</dbReference>
<evidence type="ECO:0000256" key="7">
    <source>
        <dbReference type="SAM" id="Phobius"/>
    </source>
</evidence>
<accession>A0A955IW35</accession>
<dbReference type="AlphaFoldDB" id="A0A955IW35"/>
<dbReference type="GO" id="GO:0016036">
    <property type="term" value="P:cellular response to phosphate starvation"/>
    <property type="evidence" value="ECO:0007669"/>
    <property type="project" value="TreeGrafter"/>
</dbReference>
<feature type="domain" description="Histidine kinase" evidence="8">
    <location>
        <begin position="133"/>
        <end position="347"/>
    </location>
</feature>
<keyword evidence="4" id="KW-0808">Transferase</keyword>
<keyword evidence="7" id="KW-0472">Membrane</keyword>